<dbReference type="InterPro" id="IPR050194">
    <property type="entry name" value="Glycosyltransferase_grp1"/>
</dbReference>
<reference evidence="5 6" key="1">
    <citation type="submission" date="2018-02" db="EMBL/GenBank/DDBJ databases">
        <authorList>
            <person name="Cohen D.B."/>
            <person name="Kent A.D."/>
        </authorList>
    </citation>
    <scope>NUCLEOTIDE SEQUENCE [LARGE SCALE GENOMIC DNA]</scope>
    <source>
        <strain evidence="5">1</strain>
    </source>
</reference>
<organism evidence="5 6">
    <name type="scientific">Micropruina glycogenica</name>
    <dbReference type="NCBI Taxonomy" id="75385"/>
    <lineage>
        <taxon>Bacteria</taxon>
        <taxon>Bacillati</taxon>
        <taxon>Actinomycetota</taxon>
        <taxon>Actinomycetes</taxon>
        <taxon>Propionibacteriales</taxon>
        <taxon>Nocardioidaceae</taxon>
        <taxon>Micropruina</taxon>
    </lineage>
</organism>
<evidence type="ECO:0000256" key="2">
    <source>
        <dbReference type="ARBA" id="ARBA00022679"/>
    </source>
</evidence>
<evidence type="ECO:0000259" key="3">
    <source>
        <dbReference type="Pfam" id="PF00534"/>
    </source>
</evidence>
<dbReference type="GO" id="GO:0102710">
    <property type="term" value="F:D-inositol-3-phosphate glycosyltransferase activity"/>
    <property type="evidence" value="ECO:0007669"/>
    <property type="project" value="UniProtKB-EC"/>
</dbReference>
<dbReference type="PANTHER" id="PTHR45947">
    <property type="entry name" value="SULFOQUINOVOSYL TRANSFERASE SQD2"/>
    <property type="match status" value="1"/>
</dbReference>
<keyword evidence="2 5" id="KW-0808">Transferase</keyword>
<dbReference type="KEGG" id="mgg:MPLG2_3560"/>
<protein>
    <submittedName>
        <fullName evidence="5">D-inositol 3-phosphate glycosyltransferase</fullName>
        <ecNumber evidence="5">2.4.1.250</ecNumber>
    </submittedName>
</protein>
<proteinExistence type="predicted"/>
<evidence type="ECO:0000313" key="6">
    <source>
        <dbReference type="Proteomes" id="UP000238164"/>
    </source>
</evidence>
<dbReference type="AlphaFoldDB" id="A0A2N9JKP8"/>
<evidence type="ECO:0000259" key="4">
    <source>
        <dbReference type="Pfam" id="PF13579"/>
    </source>
</evidence>
<dbReference type="Pfam" id="PF00534">
    <property type="entry name" value="Glycos_transf_1"/>
    <property type="match status" value="1"/>
</dbReference>
<name>A0A2N9JKP8_9ACTN</name>
<dbReference type="EMBL" id="LT985188">
    <property type="protein sequence ID" value="SPD88590.1"/>
    <property type="molecule type" value="Genomic_DNA"/>
</dbReference>
<keyword evidence="1 5" id="KW-0328">Glycosyltransferase</keyword>
<dbReference type="Proteomes" id="UP000238164">
    <property type="component" value="Chromosome 1"/>
</dbReference>
<evidence type="ECO:0000313" key="5">
    <source>
        <dbReference type="EMBL" id="SPD88590.1"/>
    </source>
</evidence>
<dbReference type="Pfam" id="PF13579">
    <property type="entry name" value="Glyco_trans_4_4"/>
    <property type="match status" value="1"/>
</dbReference>
<dbReference type="SUPFAM" id="SSF53756">
    <property type="entry name" value="UDP-Glycosyltransferase/glycogen phosphorylase"/>
    <property type="match status" value="1"/>
</dbReference>
<feature type="domain" description="Glycosyl transferase family 1" evidence="3">
    <location>
        <begin position="229"/>
        <end position="382"/>
    </location>
</feature>
<dbReference type="GO" id="GO:1901137">
    <property type="term" value="P:carbohydrate derivative biosynthetic process"/>
    <property type="evidence" value="ECO:0007669"/>
    <property type="project" value="UniProtKB-ARBA"/>
</dbReference>
<dbReference type="InterPro" id="IPR028098">
    <property type="entry name" value="Glyco_trans_4-like_N"/>
</dbReference>
<evidence type="ECO:0000256" key="1">
    <source>
        <dbReference type="ARBA" id="ARBA00022676"/>
    </source>
</evidence>
<sequence length="410" mass="43960">MSESLRIGFVSMHTSPADLPGSGDAGGMNVVEYHQAFALAELGHRVDLITRRSDPGQADVVELSDRVRLLHLPAGPATKLAKSLIDAHIDEFSTHLGLLQPYDVLHSHHWMSGVAALPVARAWGVPHLQSFHSVAALPGSALSDGEPPESPARVPGERLVATESDLVIAISAAEARTVVERCGADPERVVIVPPGVDRTLFHAGRPVEPVQTQSSVEPVETPVSTNPNGYLLYAARLQPLKGPDLAIRALLEVPEQLRPDLLIAGDVSVDFAAYEADLHALVAASGLGDSVRFIGPQPRPRLAELMRGARIVLVPSHSETFGLIALEAESCGTPVIASAAGGLREAVVHGETGQLMDSRQPEDWGTAITRLLAKPWLLDRMGVVAQIHARRFNWGWTARLLEAHYRELAS</sequence>
<dbReference type="EC" id="2.4.1.250" evidence="5"/>
<accession>A0A2N9JKP8</accession>
<dbReference type="Gene3D" id="3.40.50.2000">
    <property type="entry name" value="Glycogen Phosphorylase B"/>
    <property type="match status" value="2"/>
</dbReference>
<keyword evidence="6" id="KW-1185">Reference proteome</keyword>
<dbReference type="PANTHER" id="PTHR45947:SF13">
    <property type="entry name" value="TRANSFERASE"/>
    <property type="match status" value="1"/>
</dbReference>
<feature type="domain" description="Glycosyltransferase subfamily 4-like N-terminal" evidence="4">
    <location>
        <begin position="26"/>
        <end position="195"/>
    </location>
</feature>
<dbReference type="RefSeq" id="WP_105187063.1">
    <property type="nucleotide sequence ID" value="NZ_BAAAGO010000009.1"/>
</dbReference>
<dbReference type="OrthoDB" id="9810929at2"/>
<dbReference type="InterPro" id="IPR001296">
    <property type="entry name" value="Glyco_trans_1"/>
</dbReference>
<gene>
    <name evidence="5" type="primary">mshA</name>
    <name evidence="5" type="ORF">MPLG2_3560</name>
</gene>